<evidence type="ECO:0000313" key="2">
    <source>
        <dbReference type="Proteomes" id="UP000224854"/>
    </source>
</evidence>
<sequence length="248" mass="27098">MAAQPPDACKACREALVIHVGDEEQGEEVTTVPDNVTLGCQCHYHWECLMEQASAMMASLKCPSCHTHLPDKPVMASISETSIYALYSNEGCQDEEVDLLPSIKEEAYLQENPQARPARALHVMCSEGDVEGIVEMLQHVNGNATDIGAILSYQDPLANMKSGLHMGLENGRRDVVWLLLWLGSAADGDRFPVSVKQTAELMGLGRLDVQAGKDLRELRDGEGRLAQDVARQNPEVWSALLETGVLCV</sequence>
<dbReference type="OrthoDB" id="46529at2759"/>
<organism evidence="1 2">
    <name type="scientific">Ophiocordyceps australis</name>
    <dbReference type="NCBI Taxonomy" id="1399860"/>
    <lineage>
        <taxon>Eukaryota</taxon>
        <taxon>Fungi</taxon>
        <taxon>Dikarya</taxon>
        <taxon>Ascomycota</taxon>
        <taxon>Pezizomycotina</taxon>
        <taxon>Sordariomycetes</taxon>
        <taxon>Hypocreomycetidae</taxon>
        <taxon>Hypocreales</taxon>
        <taxon>Ophiocordycipitaceae</taxon>
        <taxon>Ophiocordyceps</taxon>
    </lineage>
</organism>
<name>A0A2C5XJE2_9HYPO</name>
<dbReference type="AlphaFoldDB" id="A0A2C5XJE2"/>
<dbReference type="Proteomes" id="UP000224854">
    <property type="component" value="Unassembled WGS sequence"/>
</dbReference>
<dbReference type="EMBL" id="NJEU01000423">
    <property type="protein sequence ID" value="PHH74569.1"/>
    <property type="molecule type" value="Genomic_DNA"/>
</dbReference>
<evidence type="ECO:0000313" key="1">
    <source>
        <dbReference type="EMBL" id="PHH74569.1"/>
    </source>
</evidence>
<protein>
    <recommendedName>
        <fullName evidence="3">RING-type domain-containing protein</fullName>
    </recommendedName>
</protein>
<gene>
    <name evidence="1" type="ORF">CDD82_4876</name>
</gene>
<evidence type="ECO:0008006" key="3">
    <source>
        <dbReference type="Google" id="ProtNLM"/>
    </source>
</evidence>
<reference evidence="1 2" key="1">
    <citation type="submission" date="2017-06" db="EMBL/GenBank/DDBJ databases">
        <title>Ant-infecting Ophiocordyceps genomes reveal a high diversity of potential behavioral manipulation genes and a possible major role for enterotoxins.</title>
        <authorList>
            <person name="De Bekker C."/>
            <person name="Evans H.C."/>
            <person name="Brachmann A."/>
            <person name="Hughes D.P."/>
        </authorList>
    </citation>
    <scope>NUCLEOTIDE SEQUENCE [LARGE SCALE GENOMIC DNA]</scope>
    <source>
        <strain evidence="1 2">1348a</strain>
    </source>
</reference>
<accession>A0A2C5XJE2</accession>
<keyword evidence="2" id="KW-1185">Reference proteome</keyword>
<comment type="caution">
    <text evidence="1">The sequence shown here is derived from an EMBL/GenBank/DDBJ whole genome shotgun (WGS) entry which is preliminary data.</text>
</comment>
<proteinExistence type="predicted"/>